<feature type="region of interest" description="Disordered" evidence="1">
    <location>
        <begin position="231"/>
        <end position="275"/>
    </location>
</feature>
<reference evidence="3 4" key="1">
    <citation type="submission" date="2017-11" db="EMBL/GenBank/DDBJ databases">
        <title>Comparative genomics of Botrytis spp.</title>
        <authorList>
            <person name="Valero-Jimenez C.A."/>
            <person name="Tapia P."/>
            <person name="Veloso J."/>
            <person name="Silva-Moreno E."/>
            <person name="Staats M."/>
            <person name="Valdes J.H."/>
            <person name="Van Kan J.A.L."/>
        </authorList>
    </citation>
    <scope>NUCLEOTIDE SEQUENCE [LARGE SCALE GENOMIC DNA]</scope>
    <source>
        <strain evidence="3 4">MUCL2830</strain>
    </source>
</reference>
<feature type="compositionally biased region" description="Polar residues" evidence="1">
    <location>
        <begin position="43"/>
        <end position="54"/>
    </location>
</feature>
<name>A0A4Y8CWS7_9HELO</name>
<protein>
    <recommendedName>
        <fullName evidence="2">2EXR domain-containing protein</fullName>
    </recommendedName>
</protein>
<gene>
    <name evidence="3" type="ORF">BOTCAL_0261g00180</name>
</gene>
<sequence length="826" mass="93105">MDGFNPPSWAPDNQNLTTPGAEAADHEYGRSTAVDDQQQQQQSAMSLDNPNQSGFAMGNMEYAYNHSQTGDTAPDNFQFALSQGLTLPLVNPLQYPDYAPGYDIFETDMQGGFHNDTDGDGSPTPATSTHIHNNIPLNTNPTQLAFPNQGGSSFPLGPGMARSQSATFRQPPPMSTHNGQLHTQAPLGSTNRSGGFNHFSGIAPEHHVARDGQDQTAASYFVQTTVQDNGSALGWSNRTLTSRSLPDNMQYASQSGMGQKSGNMPSSDNPKADRRTNVPSWAVEFEQYMKSDGTYVGQTYTNHKDGSAEAPPDACLLAKEAFQISQAISNSLEHESDEDSDSRSRREAAIWADSFVPPGMASHHGKQKKKFVSDEVYAYHPPGRKNYYHRVEEGNQLFVDHWANNNTRTKRYFDLDTEFPSRLDDIYPVPWSVNWYPDVEIQGNPQKQNESNDLQEGTKSATYVETVNAPRPITRESIMRIVSRISNPIFTGATCGGSSKFSLWDPKSRRFNDRSQVTHLSIKERRNTLRRIKDLLDRTLNLTSIPPELAIVYYMFQECNSSPGSEQSPYLHAKFATFEKFEKLPIELRWMIWEYCCPPKTEHLGLVVGTGKLRHEVHRIELPLTLRICYESRKCKKKYSQPRQLAIGPNDTVAISDATPKDRMEQTLEWYNQIDAKHKKGLKSIRHLEIRDIHTPRGDYLLASRLANSNADRALLIPGVFTNGSLAMFKNLKTLTLTNISYQGAWRGPYAKPYRREEQEALKILISDYLDQARVGDDRLVSKENIVIRDYTEMDGQKVEKDNGRVDLTEEFYSKMSTHLPEEYQN</sequence>
<dbReference type="Proteomes" id="UP000297299">
    <property type="component" value="Unassembled WGS sequence"/>
</dbReference>
<feature type="region of interest" description="Disordered" evidence="1">
    <location>
        <begin position="1"/>
        <end position="56"/>
    </location>
</feature>
<dbReference type="EMBL" id="PHWZ01000260">
    <property type="protein sequence ID" value="TEY52018.1"/>
    <property type="molecule type" value="Genomic_DNA"/>
</dbReference>
<feature type="compositionally biased region" description="Polar residues" evidence="1">
    <location>
        <begin position="175"/>
        <end position="194"/>
    </location>
</feature>
<dbReference type="AlphaFoldDB" id="A0A4Y8CWS7"/>
<evidence type="ECO:0000313" key="3">
    <source>
        <dbReference type="EMBL" id="TEY52018.1"/>
    </source>
</evidence>
<comment type="caution">
    <text evidence="3">The sequence shown here is derived from an EMBL/GenBank/DDBJ whole genome shotgun (WGS) entry which is preliminary data.</text>
</comment>
<dbReference type="InterPro" id="IPR045518">
    <property type="entry name" value="2EXR"/>
</dbReference>
<dbReference type="Pfam" id="PF20150">
    <property type="entry name" value="2EXR"/>
    <property type="match status" value="1"/>
</dbReference>
<evidence type="ECO:0000259" key="2">
    <source>
        <dbReference type="Pfam" id="PF20150"/>
    </source>
</evidence>
<accession>A0A4Y8CWS7</accession>
<feature type="compositionally biased region" description="Polar residues" evidence="1">
    <location>
        <begin position="231"/>
        <end position="269"/>
    </location>
</feature>
<feature type="region of interest" description="Disordered" evidence="1">
    <location>
        <begin position="149"/>
        <end position="199"/>
    </location>
</feature>
<feature type="region of interest" description="Disordered" evidence="1">
    <location>
        <begin position="113"/>
        <end position="135"/>
    </location>
</feature>
<dbReference type="OrthoDB" id="3473305at2759"/>
<keyword evidence="4" id="KW-1185">Reference proteome</keyword>
<evidence type="ECO:0000256" key="1">
    <source>
        <dbReference type="SAM" id="MobiDB-lite"/>
    </source>
</evidence>
<proteinExistence type="predicted"/>
<feature type="compositionally biased region" description="Polar residues" evidence="1">
    <location>
        <begin position="124"/>
        <end position="135"/>
    </location>
</feature>
<evidence type="ECO:0000313" key="4">
    <source>
        <dbReference type="Proteomes" id="UP000297299"/>
    </source>
</evidence>
<feature type="domain" description="2EXR" evidence="2">
    <location>
        <begin position="578"/>
        <end position="640"/>
    </location>
</feature>
<organism evidence="3 4">
    <name type="scientific">Botryotinia calthae</name>
    <dbReference type="NCBI Taxonomy" id="38488"/>
    <lineage>
        <taxon>Eukaryota</taxon>
        <taxon>Fungi</taxon>
        <taxon>Dikarya</taxon>
        <taxon>Ascomycota</taxon>
        <taxon>Pezizomycotina</taxon>
        <taxon>Leotiomycetes</taxon>
        <taxon>Helotiales</taxon>
        <taxon>Sclerotiniaceae</taxon>
        <taxon>Botryotinia</taxon>
    </lineage>
</organism>